<feature type="transmembrane region" description="Helical" evidence="3">
    <location>
        <begin position="356"/>
        <end position="375"/>
    </location>
</feature>
<comment type="caution">
    <text evidence="4">The sequence shown here is derived from an EMBL/GenBank/DDBJ whole genome shotgun (WGS) entry which is preliminary data.</text>
</comment>
<dbReference type="GO" id="GO:0016020">
    <property type="term" value="C:membrane"/>
    <property type="evidence" value="ECO:0007669"/>
    <property type="project" value="InterPro"/>
</dbReference>
<keyword evidence="3" id="KW-1133">Transmembrane helix</keyword>
<evidence type="ECO:0000256" key="3">
    <source>
        <dbReference type="SAM" id="Phobius"/>
    </source>
</evidence>
<sequence>MKGKMEISPELEKNMALIQEMYKDCADVVKRQMRIGANHYPVYVVYMDTMINRELVESDIFKSLVYSLGSIPSRGAMDYILNYGMITADAVRETDLEKALKNMMSGDTLMFVQGDNGVLVINSKGYPNRGVQTAESEITVHGPKDSFTESVRFNTVLVRRRIKDHRLKTVQIVKGRRSQTDIAIMYVEDLVRQDVLTELKQRMDDFEIDGIFDSGSLEQLLEKEWYSPFPQFQITERPDKTASALLEGRVAILADNSPQALLLPAVAGCFYQASDDYYNRWGIAAFTRLLRYIASVLAFVLPGLYIAIASFHPEVFPTSLALSFAASRQGVPFPLAVEVLLMELAFELLREAGIRLPGAMGGTLGIVGGLIIGQAAVDANIVSPIVVIIVALTALCAFTIPNEPFASAFRLMKFYLIFLSMFLGIFGFVLGVLTLLVHLASLDSFGIPYMMPFTAAEVNGGNDRKDGIFRRPLRAMKRRPVFTQPKARLRMFFHSSKRK</sequence>
<reference evidence="4" key="1">
    <citation type="submission" date="2020-10" db="EMBL/GenBank/DDBJ databases">
        <authorList>
            <person name="Gilroy R."/>
        </authorList>
    </citation>
    <scope>NUCLEOTIDE SEQUENCE</scope>
    <source>
        <strain evidence="4">CHK178-757</strain>
    </source>
</reference>
<dbReference type="PIRSF" id="PIRSF005690">
    <property type="entry name" value="GerBA"/>
    <property type="match status" value="1"/>
</dbReference>
<evidence type="ECO:0000313" key="5">
    <source>
        <dbReference type="Proteomes" id="UP000823927"/>
    </source>
</evidence>
<dbReference type="PANTHER" id="PTHR22550:SF5">
    <property type="entry name" value="LEUCINE ZIPPER PROTEIN 4"/>
    <property type="match status" value="1"/>
</dbReference>
<dbReference type="Pfam" id="PF03323">
    <property type="entry name" value="GerA"/>
    <property type="match status" value="1"/>
</dbReference>
<keyword evidence="3" id="KW-0812">Transmembrane</keyword>
<organism evidence="4 5">
    <name type="scientific">Candidatus Scybalocola faecigallinarum</name>
    <dbReference type="NCBI Taxonomy" id="2840941"/>
    <lineage>
        <taxon>Bacteria</taxon>
        <taxon>Bacillati</taxon>
        <taxon>Bacillota</taxon>
        <taxon>Clostridia</taxon>
        <taxon>Lachnospirales</taxon>
        <taxon>Lachnospiraceae</taxon>
        <taxon>Lachnospiraceae incertae sedis</taxon>
        <taxon>Candidatus Scybalocola (ex Gilroy et al. 2021)</taxon>
    </lineage>
</organism>
<accession>A0A9D1JRX6</accession>
<name>A0A9D1JRX6_9FIRM</name>
<comment type="similarity">
    <text evidence="1">Belongs to the GerABKA family.</text>
</comment>
<dbReference type="EMBL" id="DVIT01000062">
    <property type="protein sequence ID" value="HIS48747.1"/>
    <property type="molecule type" value="Genomic_DNA"/>
</dbReference>
<dbReference type="Proteomes" id="UP000823927">
    <property type="component" value="Unassembled WGS sequence"/>
</dbReference>
<proteinExistence type="inferred from homology"/>
<reference evidence="4" key="2">
    <citation type="journal article" date="2021" name="PeerJ">
        <title>Extensive microbial diversity within the chicken gut microbiome revealed by metagenomics and culture.</title>
        <authorList>
            <person name="Gilroy R."/>
            <person name="Ravi A."/>
            <person name="Getino M."/>
            <person name="Pursley I."/>
            <person name="Horton D.L."/>
            <person name="Alikhan N.F."/>
            <person name="Baker D."/>
            <person name="Gharbi K."/>
            <person name="Hall N."/>
            <person name="Watson M."/>
            <person name="Adriaenssens E.M."/>
            <person name="Foster-Nyarko E."/>
            <person name="Jarju S."/>
            <person name="Secka A."/>
            <person name="Antonio M."/>
            <person name="Oren A."/>
            <person name="Chaudhuri R.R."/>
            <person name="La Ragione R."/>
            <person name="Hildebrand F."/>
            <person name="Pallen M.J."/>
        </authorList>
    </citation>
    <scope>NUCLEOTIDE SEQUENCE</scope>
    <source>
        <strain evidence="4">CHK178-757</strain>
    </source>
</reference>
<dbReference type="InterPro" id="IPR050768">
    <property type="entry name" value="UPF0353/GerABKA_families"/>
</dbReference>
<dbReference type="AlphaFoldDB" id="A0A9D1JRX6"/>
<feature type="transmembrane region" description="Helical" evidence="3">
    <location>
        <begin position="289"/>
        <end position="311"/>
    </location>
</feature>
<feature type="transmembrane region" description="Helical" evidence="3">
    <location>
        <begin position="414"/>
        <end position="440"/>
    </location>
</feature>
<evidence type="ECO:0000313" key="4">
    <source>
        <dbReference type="EMBL" id="HIS48747.1"/>
    </source>
</evidence>
<dbReference type="GO" id="GO:0009847">
    <property type="term" value="P:spore germination"/>
    <property type="evidence" value="ECO:0007669"/>
    <property type="project" value="InterPro"/>
</dbReference>
<keyword evidence="2 3" id="KW-0472">Membrane</keyword>
<dbReference type="PANTHER" id="PTHR22550">
    <property type="entry name" value="SPORE GERMINATION PROTEIN"/>
    <property type="match status" value="1"/>
</dbReference>
<dbReference type="InterPro" id="IPR004995">
    <property type="entry name" value="Spore_Ger"/>
</dbReference>
<evidence type="ECO:0000256" key="2">
    <source>
        <dbReference type="ARBA" id="ARBA00023136"/>
    </source>
</evidence>
<gene>
    <name evidence="4" type="ORF">IAB46_14590</name>
</gene>
<evidence type="ECO:0000256" key="1">
    <source>
        <dbReference type="ARBA" id="ARBA00005278"/>
    </source>
</evidence>
<protein>
    <submittedName>
        <fullName evidence="4">Spore germination protein</fullName>
    </submittedName>
</protein>
<feature type="transmembrane region" description="Helical" evidence="3">
    <location>
        <begin position="381"/>
        <end position="402"/>
    </location>
</feature>